<dbReference type="AlphaFoldDB" id="A0A6B0SZK6"/>
<accession>A0A6B0SZK6</accession>
<keyword evidence="1" id="KW-0812">Transmembrane</keyword>
<keyword evidence="1" id="KW-0472">Membrane</keyword>
<organism evidence="2 3">
    <name type="scientific">Halobaculum saliterrae</name>
    <dbReference type="NCBI Taxonomy" id="2073113"/>
    <lineage>
        <taxon>Archaea</taxon>
        <taxon>Methanobacteriati</taxon>
        <taxon>Methanobacteriota</taxon>
        <taxon>Stenosarchaea group</taxon>
        <taxon>Halobacteria</taxon>
        <taxon>Halobacteriales</taxon>
        <taxon>Haloferacaceae</taxon>
        <taxon>Halobaculum</taxon>
    </lineage>
</organism>
<name>A0A6B0SZK6_9EURY</name>
<dbReference type="InterPro" id="IPR055690">
    <property type="entry name" value="DUF7266"/>
</dbReference>
<gene>
    <name evidence="2" type="ORF">GRX01_08675</name>
</gene>
<protein>
    <submittedName>
        <fullName evidence="2">Uncharacterized protein</fullName>
    </submittedName>
</protein>
<evidence type="ECO:0000256" key="1">
    <source>
        <dbReference type="SAM" id="Phobius"/>
    </source>
</evidence>
<feature type="transmembrane region" description="Helical" evidence="1">
    <location>
        <begin position="26"/>
        <end position="47"/>
    </location>
</feature>
<dbReference type="OrthoDB" id="226715at2157"/>
<dbReference type="Pfam" id="PF23928">
    <property type="entry name" value="DUF7266"/>
    <property type="match status" value="1"/>
</dbReference>
<evidence type="ECO:0000313" key="2">
    <source>
        <dbReference type="EMBL" id="MXR41410.1"/>
    </source>
</evidence>
<dbReference type="Proteomes" id="UP000437065">
    <property type="component" value="Unassembled WGS sequence"/>
</dbReference>
<keyword evidence="1" id="KW-1133">Transmembrane helix</keyword>
<dbReference type="RefSeq" id="WP_159665816.1">
    <property type="nucleotide sequence ID" value="NZ_WUUS01000005.1"/>
</dbReference>
<evidence type="ECO:0000313" key="3">
    <source>
        <dbReference type="Proteomes" id="UP000437065"/>
    </source>
</evidence>
<keyword evidence="3" id="KW-1185">Reference proteome</keyword>
<comment type="caution">
    <text evidence="2">The sequence shown here is derived from an EMBL/GenBank/DDBJ whole genome shotgun (WGS) entry which is preliminary data.</text>
</comment>
<sequence length="160" mass="16406">MRERSRSRRGRGTADGGDRDRATATALSYVLTLGITALLISGLLIAAGNTVEQQREDTTREALEVVGQQLTARLMAADRLVGANGTDVVVRGSYPDSVSGSTYSIAVRSGPPPTVVLNATVTGVSVTVTAATTTPVADASLSGGDVEIVYAGGELEVRSA</sequence>
<dbReference type="EMBL" id="WUUS01000005">
    <property type="protein sequence ID" value="MXR41410.1"/>
    <property type="molecule type" value="Genomic_DNA"/>
</dbReference>
<proteinExistence type="predicted"/>
<reference evidence="2 3" key="1">
    <citation type="submission" date="2019-12" db="EMBL/GenBank/DDBJ databases">
        <title>Isolation and characterization of three novel carbon monoxide-oxidizing members of Halobacteria from salione crusts and soils.</title>
        <authorList>
            <person name="Myers M.R."/>
            <person name="King G.M."/>
        </authorList>
    </citation>
    <scope>NUCLEOTIDE SEQUENCE [LARGE SCALE GENOMIC DNA]</scope>
    <source>
        <strain evidence="2 3">WSA2</strain>
    </source>
</reference>